<accession>A0A9D7XGS7</accession>
<dbReference type="SUPFAM" id="SSF52343">
    <property type="entry name" value="Ferredoxin reductase-like, C-terminal NADP-linked domain"/>
    <property type="match status" value="1"/>
</dbReference>
<organism evidence="2 3">
    <name type="scientific">Candidatus Defluviibacterium haderslevense</name>
    <dbReference type="NCBI Taxonomy" id="2981993"/>
    <lineage>
        <taxon>Bacteria</taxon>
        <taxon>Pseudomonadati</taxon>
        <taxon>Bacteroidota</taxon>
        <taxon>Saprospiria</taxon>
        <taxon>Saprospirales</taxon>
        <taxon>Saprospiraceae</taxon>
        <taxon>Candidatus Defluviibacterium</taxon>
    </lineage>
</organism>
<dbReference type="EMBL" id="JADKFW010000004">
    <property type="protein sequence ID" value="MBK9716983.1"/>
    <property type="molecule type" value="Genomic_DNA"/>
</dbReference>
<protein>
    <submittedName>
        <fullName evidence="2">FAD-dependent oxidoreductase</fullName>
    </submittedName>
</protein>
<dbReference type="PRINTS" id="PR00410">
    <property type="entry name" value="PHEHYDRXLASE"/>
</dbReference>
<dbReference type="InterPro" id="IPR001433">
    <property type="entry name" value="OxRdtase_FAD/NAD-bd"/>
</dbReference>
<dbReference type="PANTHER" id="PTHR47354">
    <property type="entry name" value="NADH OXIDOREDUCTASE HCR"/>
    <property type="match status" value="1"/>
</dbReference>
<dbReference type="CDD" id="cd00322">
    <property type="entry name" value="FNR_like"/>
    <property type="match status" value="1"/>
</dbReference>
<dbReference type="InterPro" id="IPR001709">
    <property type="entry name" value="Flavoprot_Pyr_Nucl_cyt_Rdtase"/>
</dbReference>
<feature type="domain" description="FAD-binding FR-type" evidence="1">
    <location>
        <begin position="3"/>
        <end position="108"/>
    </location>
</feature>
<dbReference type="Gene3D" id="3.40.50.80">
    <property type="entry name" value="Nucleotide-binding domain of ferredoxin-NADP reductase (FNR) module"/>
    <property type="match status" value="1"/>
</dbReference>
<dbReference type="AlphaFoldDB" id="A0A9D7XGS7"/>
<dbReference type="Proteomes" id="UP000808349">
    <property type="component" value="Unassembled WGS sequence"/>
</dbReference>
<dbReference type="GO" id="GO:0016491">
    <property type="term" value="F:oxidoreductase activity"/>
    <property type="evidence" value="ECO:0007669"/>
    <property type="project" value="InterPro"/>
</dbReference>
<dbReference type="PRINTS" id="PR00371">
    <property type="entry name" value="FPNCR"/>
</dbReference>
<name>A0A9D7XGS7_9BACT</name>
<sequence>MSTVWYDAEFIGQKVEVSGTNRFWFKLKSDSPVAYKPGQFFVFDLPSGEKRADRWRSYSIANIYDGSNILELCITYEKGGVASQYLFNDINKGDVVKCKGPEGNFILPEDTSKSLVFIATGAGLVPFRAMIQQIEQEKLKYKSVHLIFGARKEKTILFYEELEDWSHFIDHFTTSICLSKETKLPKPKNNMDFFEGHVHQVYLNKKYPDKKNVVFMICGWSGMIDEAVAHLVNTLKIDRTQIKYELFG</sequence>
<dbReference type="PANTHER" id="PTHR47354:SF5">
    <property type="entry name" value="PROTEIN RFBI"/>
    <property type="match status" value="1"/>
</dbReference>
<dbReference type="PROSITE" id="PS51384">
    <property type="entry name" value="FAD_FR"/>
    <property type="match status" value="1"/>
</dbReference>
<dbReference type="InterPro" id="IPR039261">
    <property type="entry name" value="FNR_nucleotide-bd"/>
</dbReference>
<proteinExistence type="predicted"/>
<dbReference type="InterPro" id="IPR017927">
    <property type="entry name" value="FAD-bd_FR_type"/>
</dbReference>
<reference evidence="2 3" key="1">
    <citation type="submission" date="2020-10" db="EMBL/GenBank/DDBJ databases">
        <title>Connecting structure to function with the recovery of over 1000 high-quality activated sludge metagenome-assembled genomes encoding full-length rRNA genes using long-read sequencing.</title>
        <authorList>
            <person name="Singleton C.M."/>
            <person name="Petriglieri F."/>
            <person name="Kristensen J.M."/>
            <person name="Kirkegaard R.H."/>
            <person name="Michaelsen T.Y."/>
            <person name="Andersen M.H."/>
            <person name="Karst S.M."/>
            <person name="Dueholm M.S."/>
            <person name="Nielsen P.H."/>
            <person name="Albertsen M."/>
        </authorList>
    </citation>
    <scope>NUCLEOTIDE SEQUENCE [LARGE SCALE GENOMIC DNA]</scope>
    <source>
        <strain evidence="2">Ribe_18-Q3-R11-54_BAT3C.373</strain>
    </source>
</reference>
<dbReference type="InterPro" id="IPR050415">
    <property type="entry name" value="MRET"/>
</dbReference>
<comment type="caution">
    <text evidence="2">The sequence shown here is derived from an EMBL/GenBank/DDBJ whole genome shotgun (WGS) entry which is preliminary data.</text>
</comment>
<evidence type="ECO:0000259" key="1">
    <source>
        <dbReference type="PROSITE" id="PS51384"/>
    </source>
</evidence>
<dbReference type="SUPFAM" id="SSF63380">
    <property type="entry name" value="Riboflavin synthase domain-like"/>
    <property type="match status" value="1"/>
</dbReference>
<evidence type="ECO:0000313" key="2">
    <source>
        <dbReference type="EMBL" id="MBK9716983.1"/>
    </source>
</evidence>
<dbReference type="Pfam" id="PF00970">
    <property type="entry name" value="FAD_binding_6"/>
    <property type="match status" value="1"/>
</dbReference>
<dbReference type="InterPro" id="IPR008333">
    <property type="entry name" value="Cbr1-like_FAD-bd_dom"/>
</dbReference>
<dbReference type="InterPro" id="IPR017938">
    <property type="entry name" value="Riboflavin_synthase-like_b-brl"/>
</dbReference>
<dbReference type="Pfam" id="PF00175">
    <property type="entry name" value="NAD_binding_1"/>
    <property type="match status" value="1"/>
</dbReference>
<dbReference type="Gene3D" id="2.40.30.10">
    <property type="entry name" value="Translation factors"/>
    <property type="match status" value="1"/>
</dbReference>
<evidence type="ECO:0000313" key="3">
    <source>
        <dbReference type="Proteomes" id="UP000808349"/>
    </source>
</evidence>
<gene>
    <name evidence="2" type="ORF">IPO85_05635</name>
</gene>